<evidence type="ECO:0000256" key="1">
    <source>
        <dbReference type="ARBA" id="ARBA00022801"/>
    </source>
</evidence>
<dbReference type="InterPro" id="IPR051200">
    <property type="entry name" value="Host-pathogen_enzymatic-act"/>
</dbReference>
<accession>A0A543C029</accession>
<dbReference type="RefSeq" id="WP_141962468.1">
    <property type="nucleotide sequence ID" value="NZ_VFOZ01000002.1"/>
</dbReference>
<dbReference type="AlphaFoldDB" id="A0A543C029"/>
<dbReference type="GO" id="GO:0016788">
    <property type="term" value="F:hydrolase activity, acting on ester bonds"/>
    <property type="evidence" value="ECO:0007669"/>
    <property type="project" value="InterPro"/>
</dbReference>
<dbReference type="Proteomes" id="UP000316096">
    <property type="component" value="Unassembled WGS sequence"/>
</dbReference>
<protein>
    <submittedName>
        <fullName evidence="3">YVTN family beta-propeller protein</fullName>
    </submittedName>
</protein>
<dbReference type="PANTHER" id="PTHR47197">
    <property type="entry name" value="PROTEIN NIRF"/>
    <property type="match status" value="1"/>
</dbReference>
<organism evidence="3 4">
    <name type="scientific">Actinoallomurus bryophytorum</name>
    <dbReference type="NCBI Taxonomy" id="1490222"/>
    <lineage>
        <taxon>Bacteria</taxon>
        <taxon>Bacillati</taxon>
        <taxon>Actinomycetota</taxon>
        <taxon>Actinomycetes</taxon>
        <taxon>Streptosporangiales</taxon>
        <taxon>Thermomonosporaceae</taxon>
        <taxon>Actinoallomurus</taxon>
    </lineage>
</organism>
<dbReference type="Gene3D" id="3.40.720.10">
    <property type="entry name" value="Alkaline Phosphatase, subunit A"/>
    <property type="match status" value="2"/>
</dbReference>
<sequence>MHVTRQRVAKPRSGLFGRRNGRRIRLVAGGTATLALASGGIAYASTQEFGKDQVGQTTHKGQVVSSDQYINPIGKRLVINNGKIMSSSVSPDGTHMAASITDGGEALAIVDLKNWKVQQLVGNNAAANLRISGNDVGQEGPTYSPDGSQLWLGQTDGYTKFTVNADGTLAAPASIKIPADGPKHALVAQPVFSPDGKTVYVAVNGQNRVVSMDAATGTIQQSWAVGNAPRGMVVVGNRLYVSNEGGRPAKPGDTTINSYNTQVPADPKTGATTTGTVSVIDLANPGAAPASIDVGLHPTALYAKNGAVFVTNTATNNVSVIDTARDKVVQTIATQPWPEASVGYEPNAVTLTNDGHLLVTLGRANAVAVYRYTRPLEPVSYVGLLPTDYFPAEITTVGKDVLVSNTRGIDARRLADSAPHGTHDTTSSLQRFTLPNDRVIKSYTAKVFQQNGWTKNSVQLAKGRGDKNPVPVPQRLGDPSTIKHVFLLVKENRTYDQLYGDIPKGNGDPTLAEFGENVTPNQHALADQFGLYDNTYDIGTNSAEGHNWLMQADDPEYTESSAGEYLRSYDTEDDALGHQRTGFIWTGAQAAGKTVRDFGEFQQFLTKPAGATWQNLYCDTKTMVSTGQDTAYPLDSSSPIPSLNNVSVHGFPKFDTSVPDIYRSEIWKRDFEKNGPANLNMFWLSSDHTGGPPNAAAQVADNDLAVGQIVDEISHSKYWKDSAIFVAEDDSQAGLDHVDGHRAPIQIISPWADHGTVDSHYYSQITMIRTIEQILGIHPMNQKDSAATPMATAFAKRPNYAPFTVVPNRTSLTLGLPTQPTCGADTVPPQFAKAQPSTTVPADRQQVAAQWQQWKAHQRLTGPNATADYANPAQMNHFTWYQTHAWNKPYPGETKVYTPDQVPGAYIPPAGSDD</sequence>
<dbReference type="PANTHER" id="PTHR47197:SF3">
    <property type="entry name" value="DIHYDRO-HEME D1 DEHYDROGENASE"/>
    <property type="match status" value="1"/>
</dbReference>
<reference evidence="3 4" key="1">
    <citation type="submission" date="2019-06" db="EMBL/GenBank/DDBJ databases">
        <title>Sequencing the genomes of 1000 actinobacteria strains.</title>
        <authorList>
            <person name="Klenk H.-P."/>
        </authorList>
    </citation>
    <scope>NUCLEOTIDE SEQUENCE [LARGE SCALE GENOMIC DNA]</scope>
    <source>
        <strain evidence="3 4">DSM 102200</strain>
    </source>
</reference>
<proteinExistence type="predicted"/>
<evidence type="ECO:0000256" key="2">
    <source>
        <dbReference type="ARBA" id="ARBA00023026"/>
    </source>
</evidence>
<evidence type="ECO:0000313" key="4">
    <source>
        <dbReference type="Proteomes" id="UP000316096"/>
    </source>
</evidence>
<keyword evidence="2" id="KW-0843">Virulence</keyword>
<dbReference type="InterPro" id="IPR007312">
    <property type="entry name" value="Phosphoesterase"/>
</dbReference>
<comment type="caution">
    <text evidence="3">The sequence shown here is derived from an EMBL/GenBank/DDBJ whole genome shotgun (WGS) entry which is preliminary data.</text>
</comment>
<dbReference type="Pfam" id="PF04185">
    <property type="entry name" value="Phosphoesterase"/>
    <property type="match status" value="1"/>
</dbReference>
<dbReference type="InterPro" id="IPR015943">
    <property type="entry name" value="WD40/YVTN_repeat-like_dom_sf"/>
</dbReference>
<name>A0A543C029_9ACTN</name>
<dbReference type="InterPro" id="IPR011044">
    <property type="entry name" value="Quino_amine_DH_bsu"/>
</dbReference>
<keyword evidence="4" id="KW-1185">Reference proteome</keyword>
<dbReference type="OrthoDB" id="145213at2"/>
<dbReference type="EMBL" id="VFOZ01000002">
    <property type="protein sequence ID" value="TQL90430.1"/>
    <property type="molecule type" value="Genomic_DNA"/>
</dbReference>
<evidence type="ECO:0000313" key="3">
    <source>
        <dbReference type="EMBL" id="TQL90430.1"/>
    </source>
</evidence>
<dbReference type="SUPFAM" id="SSF50969">
    <property type="entry name" value="YVTN repeat-like/Quinoprotein amine dehydrogenase"/>
    <property type="match status" value="1"/>
</dbReference>
<gene>
    <name evidence="3" type="ORF">FB559_7734</name>
</gene>
<dbReference type="Gene3D" id="2.130.10.10">
    <property type="entry name" value="YVTN repeat-like/Quinoprotein amine dehydrogenase"/>
    <property type="match status" value="2"/>
</dbReference>
<keyword evidence="1" id="KW-0378">Hydrolase</keyword>
<dbReference type="InterPro" id="IPR017850">
    <property type="entry name" value="Alkaline_phosphatase_core_sf"/>
</dbReference>